<protein>
    <submittedName>
        <fullName evidence="2">Uncharacterized protein</fullName>
    </submittedName>
</protein>
<dbReference type="EMBL" id="LR899971">
    <property type="protein sequence ID" value="CAD7243560.1"/>
    <property type="molecule type" value="Genomic_DNA"/>
</dbReference>
<evidence type="ECO:0000313" key="2">
    <source>
        <dbReference type="EMBL" id="CAD7243560.1"/>
    </source>
</evidence>
<organism evidence="2">
    <name type="scientific">Darwinula stevensoni</name>
    <dbReference type="NCBI Taxonomy" id="69355"/>
    <lineage>
        <taxon>Eukaryota</taxon>
        <taxon>Metazoa</taxon>
        <taxon>Ecdysozoa</taxon>
        <taxon>Arthropoda</taxon>
        <taxon>Crustacea</taxon>
        <taxon>Oligostraca</taxon>
        <taxon>Ostracoda</taxon>
        <taxon>Podocopa</taxon>
        <taxon>Podocopida</taxon>
        <taxon>Darwinulocopina</taxon>
        <taxon>Darwinuloidea</taxon>
        <taxon>Darwinulidae</taxon>
        <taxon>Darwinula</taxon>
    </lineage>
</organism>
<name>A0A7R8X670_9CRUS</name>
<sequence length="231" mass="26560">MCEKLSRKGREIQGVYVPLASVQSRKPHVGEQASVTTTMTTSESTSIFSPSRPLSRTLTVTDDKVLRTSVEYDGEIIIYFGSRTQPHRGVFMLQGTWDEMEEIIKSLAFMRLTDPCRLEGTDIYLQEKVYQNQMVLDIRKRRHGKDANYHILHHTHQGVTLQMSTIRRNLIALLPKMRDVIKELLNASITLNTVKDVLLRMVTDDRTRSWCDGCEIDDPSQFHHECLTLLP</sequence>
<proteinExistence type="predicted"/>
<reference evidence="2" key="1">
    <citation type="submission" date="2020-11" db="EMBL/GenBank/DDBJ databases">
        <authorList>
            <person name="Tran Van P."/>
        </authorList>
    </citation>
    <scope>NUCLEOTIDE SEQUENCE</scope>
</reference>
<keyword evidence="3" id="KW-1185">Reference proteome</keyword>
<dbReference type="Proteomes" id="UP000677054">
    <property type="component" value="Unassembled WGS sequence"/>
</dbReference>
<feature type="region of interest" description="Disordered" evidence="1">
    <location>
        <begin position="28"/>
        <end position="50"/>
    </location>
</feature>
<evidence type="ECO:0000313" key="3">
    <source>
        <dbReference type="Proteomes" id="UP000677054"/>
    </source>
</evidence>
<evidence type="ECO:0000256" key="1">
    <source>
        <dbReference type="SAM" id="MobiDB-lite"/>
    </source>
</evidence>
<dbReference type="AlphaFoldDB" id="A0A7R8X670"/>
<feature type="compositionally biased region" description="Low complexity" evidence="1">
    <location>
        <begin position="34"/>
        <end position="49"/>
    </location>
</feature>
<accession>A0A7R8X670</accession>
<dbReference type="EMBL" id="CAJPEV010000454">
    <property type="protein sequence ID" value="CAG0885451.1"/>
    <property type="molecule type" value="Genomic_DNA"/>
</dbReference>
<dbReference type="OrthoDB" id="6155824at2759"/>
<gene>
    <name evidence="2" type="ORF">DSTB1V02_LOCUS3477</name>
</gene>